<dbReference type="STRING" id="1108044.GOOTI_232_00170"/>
<keyword evidence="4 10" id="KW-1133">Transmembrane helix</keyword>
<name>H5TT52_GORO1</name>
<protein>
    <recommendedName>
        <fullName evidence="10">Fluoride-specific ion channel FluC</fullName>
    </recommendedName>
</protein>
<feature type="binding site" evidence="10">
    <location>
        <position position="108"/>
    </location>
    <ligand>
        <name>Na(+)</name>
        <dbReference type="ChEBI" id="CHEBI:29101"/>
        <note>structural</note>
    </ligand>
</feature>
<comment type="similarity">
    <text evidence="7 10">Belongs to the fluoride channel Fluc/FEX (TC 1.A.43) family.</text>
</comment>
<evidence type="ECO:0000256" key="8">
    <source>
        <dbReference type="ARBA" id="ARBA00035585"/>
    </source>
</evidence>
<feature type="transmembrane region" description="Helical" evidence="10">
    <location>
        <begin position="130"/>
        <end position="158"/>
    </location>
</feature>
<evidence type="ECO:0000256" key="2">
    <source>
        <dbReference type="ARBA" id="ARBA00022475"/>
    </source>
</evidence>
<proteinExistence type="inferred from homology"/>
<dbReference type="GO" id="GO:0062054">
    <property type="term" value="F:fluoride channel activity"/>
    <property type="evidence" value="ECO:0007669"/>
    <property type="project" value="UniProtKB-UniRule"/>
</dbReference>
<dbReference type="PANTHER" id="PTHR28259">
    <property type="entry name" value="FLUORIDE EXPORT PROTEIN 1-RELATED"/>
    <property type="match status" value="1"/>
</dbReference>
<feature type="binding site" evidence="10">
    <location>
        <position position="111"/>
    </location>
    <ligand>
        <name>Na(+)</name>
        <dbReference type="ChEBI" id="CHEBI:29101"/>
        <note>structural</note>
    </ligand>
</feature>
<evidence type="ECO:0000256" key="7">
    <source>
        <dbReference type="ARBA" id="ARBA00035120"/>
    </source>
</evidence>
<dbReference type="AlphaFoldDB" id="H5TT52"/>
<dbReference type="GO" id="GO:0005886">
    <property type="term" value="C:plasma membrane"/>
    <property type="evidence" value="ECO:0007669"/>
    <property type="project" value="UniProtKB-SubCell"/>
</dbReference>
<feature type="region of interest" description="Disordered" evidence="11">
    <location>
        <begin position="1"/>
        <end position="23"/>
    </location>
</feature>
<gene>
    <name evidence="10 12" type="primary">crcB</name>
    <name evidence="10" type="synonym">fluC</name>
    <name evidence="12" type="ORF">GOOTI_232_00170</name>
</gene>
<dbReference type="EMBL" id="BAFB01000232">
    <property type="protein sequence ID" value="GAB36660.1"/>
    <property type="molecule type" value="Genomic_DNA"/>
</dbReference>
<evidence type="ECO:0000256" key="11">
    <source>
        <dbReference type="SAM" id="MobiDB-lite"/>
    </source>
</evidence>
<keyword evidence="10" id="KW-0479">Metal-binding</keyword>
<sequence length="166" mass="17169">MCDERAESTDDATNPIPIDPDAPNPRPLHLQVGALALVFVGGVAGTGLRYLIEELFPTVGTGWPWATFAVNIVGAFVLGALLEILALAGPDVGWRRNVRVCAGTGFCGAFTTYSTFALETTQLGHHGAPVTAVAYAVVSVLLGLVGAWVGIVVAGAALRRRGGEVS</sequence>
<dbReference type="NCBIfam" id="TIGR00494">
    <property type="entry name" value="crcB"/>
    <property type="match status" value="1"/>
</dbReference>
<keyword evidence="2 10" id="KW-1003">Cell membrane</keyword>
<organism evidence="12 13">
    <name type="scientific">Gordonia otitidis (strain DSM 44809 / CCUG 52243 / JCM 12355 / NBRC 100426 / IFM 10032)</name>
    <dbReference type="NCBI Taxonomy" id="1108044"/>
    <lineage>
        <taxon>Bacteria</taxon>
        <taxon>Bacillati</taxon>
        <taxon>Actinomycetota</taxon>
        <taxon>Actinomycetes</taxon>
        <taxon>Mycobacteriales</taxon>
        <taxon>Gordoniaceae</taxon>
        <taxon>Gordonia</taxon>
    </lineage>
</organism>
<evidence type="ECO:0000313" key="13">
    <source>
        <dbReference type="Proteomes" id="UP000005038"/>
    </source>
</evidence>
<dbReference type="PANTHER" id="PTHR28259:SF1">
    <property type="entry name" value="FLUORIDE EXPORT PROTEIN 1-RELATED"/>
    <property type="match status" value="1"/>
</dbReference>
<keyword evidence="5 10" id="KW-0472">Membrane</keyword>
<keyword evidence="3 10" id="KW-0812">Transmembrane</keyword>
<keyword evidence="6 10" id="KW-0407">Ion channel</keyword>
<feature type="transmembrane region" description="Helical" evidence="10">
    <location>
        <begin position="64"/>
        <end position="88"/>
    </location>
</feature>
<dbReference type="GO" id="GO:0046872">
    <property type="term" value="F:metal ion binding"/>
    <property type="evidence" value="ECO:0007669"/>
    <property type="project" value="UniProtKB-KW"/>
</dbReference>
<keyword evidence="13" id="KW-1185">Reference proteome</keyword>
<evidence type="ECO:0000256" key="5">
    <source>
        <dbReference type="ARBA" id="ARBA00023136"/>
    </source>
</evidence>
<evidence type="ECO:0000256" key="1">
    <source>
        <dbReference type="ARBA" id="ARBA00004651"/>
    </source>
</evidence>
<evidence type="ECO:0000256" key="9">
    <source>
        <dbReference type="ARBA" id="ARBA00049940"/>
    </source>
</evidence>
<feature type="transmembrane region" description="Helical" evidence="10">
    <location>
        <begin position="32"/>
        <end position="52"/>
    </location>
</feature>
<evidence type="ECO:0000256" key="3">
    <source>
        <dbReference type="ARBA" id="ARBA00022692"/>
    </source>
</evidence>
<evidence type="ECO:0000256" key="10">
    <source>
        <dbReference type="HAMAP-Rule" id="MF_00454"/>
    </source>
</evidence>
<dbReference type="InterPro" id="IPR003691">
    <property type="entry name" value="FluC"/>
</dbReference>
<evidence type="ECO:0000313" key="12">
    <source>
        <dbReference type="EMBL" id="GAB36660.1"/>
    </source>
</evidence>
<keyword evidence="10" id="KW-0915">Sodium</keyword>
<comment type="catalytic activity">
    <reaction evidence="8">
        <text>fluoride(in) = fluoride(out)</text>
        <dbReference type="Rhea" id="RHEA:76159"/>
        <dbReference type="ChEBI" id="CHEBI:17051"/>
    </reaction>
    <physiologicalReaction direction="left-to-right" evidence="8">
        <dbReference type="Rhea" id="RHEA:76160"/>
    </physiologicalReaction>
</comment>
<accession>H5TT52</accession>
<dbReference type="Proteomes" id="UP000005038">
    <property type="component" value="Unassembled WGS sequence"/>
</dbReference>
<dbReference type="OrthoDB" id="5148600at2"/>
<keyword evidence="10" id="KW-0813">Transport</keyword>
<reference evidence="12" key="1">
    <citation type="submission" date="2012-02" db="EMBL/GenBank/DDBJ databases">
        <title>Whole genome shotgun sequence of Gordonia otitidis NBRC 100426.</title>
        <authorList>
            <person name="Yoshida I."/>
            <person name="Hosoyama A."/>
            <person name="Tsuchikane K."/>
            <person name="Katsumata H."/>
            <person name="Yamazaki S."/>
            <person name="Fujita N."/>
        </authorList>
    </citation>
    <scope>NUCLEOTIDE SEQUENCE [LARGE SCALE GENOMIC DNA]</scope>
    <source>
        <strain evidence="12">NBRC 100426</strain>
    </source>
</reference>
<dbReference type="HAMAP" id="MF_00454">
    <property type="entry name" value="FluC"/>
    <property type="match status" value="1"/>
</dbReference>
<feature type="transmembrane region" description="Helical" evidence="10">
    <location>
        <begin position="100"/>
        <end position="118"/>
    </location>
</feature>
<comment type="subcellular location">
    <subcellularLocation>
        <location evidence="1 10">Cell membrane</location>
        <topology evidence="1 10">Multi-pass membrane protein</topology>
    </subcellularLocation>
</comment>
<comment type="caution">
    <text evidence="12">The sequence shown here is derived from an EMBL/GenBank/DDBJ whole genome shotgun (WGS) entry which is preliminary data.</text>
</comment>
<comment type="activity regulation">
    <text evidence="10">Na(+) is not transported, but it plays an essential structural role and its presence is essential for fluoride channel function.</text>
</comment>
<keyword evidence="10" id="KW-0406">Ion transport</keyword>
<dbReference type="RefSeq" id="WP_007240823.1">
    <property type="nucleotide sequence ID" value="NZ_BAFB01000232.1"/>
</dbReference>
<evidence type="ECO:0000256" key="6">
    <source>
        <dbReference type="ARBA" id="ARBA00023303"/>
    </source>
</evidence>
<evidence type="ECO:0000256" key="4">
    <source>
        <dbReference type="ARBA" id="ARBA00022989"/>
    </source>
</evidence>
<comment type="function">
    <text evidence="9 10">Fluoride-specific ion channel. Important for reducing fluoride concentration in the cell, thus reducing its toxicity.</text>
</comment>
<dbReference type="Pfam" id="PF02537">
    <property type="entry name" value="CRCB"/>
    <property type="match status" value="1"/>
</dbReference>
<dbReference type="GO" id="GO:0140114">
    <property type="term" value="P:cellular detoxification of fluoride"/>
    <property type="evidence" value="ECO:0007669"/>
    <property type="project" value="UniProtKB-UniRule"/>
</dbReference>